<accession>A0A2H1H9D5</accession>
<organism evidence="2 3">
    <name type="scientific">Zymoseptoria tritici ST99CH_1E4</name>
    <dbReference type="NCBI Taxonomy" id="1276532"/>
    <lineage>
        <taxon>Eukaryota</taxon>
        <taxon>Fungi</taxon>
        <taxon>Dikarya</taxon>
        <taxon>Ascomycota</taxon>
        <taxon>Pezizomycotina</taxon>
        <taxon>Dothideomycetes</taxon>
        <taxon>Dothideomycetidae</taxon>
        <taxon>Mycosphaerellales</taxon>
        <taxon>Mycosphaerellaceae</taxon>
        <taxon>Zymoseptoria</taxon>
    </lineage>
</organism>
<evidence type="ECO:0000313" key="2">
    <source>
        <dbReference type="EMBL" id="SMR62455.1"/>
    </source>
</evidence>
<protein>
    <submittedName>
        <fullName evidence="2">Uncharacterized protein</fullName>
    </submittedName>
</protein>
<gene>
    <name evidence="2" type="ORF">ZT1E4_G11769</name>
</gene>
<feature type="region of interest" description="Disordered" evidence="1">
    <location>
        <begin position="42"/>
        <end position="78"/>
    </location>
</feature>
<evidence type="ECO:0000313" key="3">
    <source>
        <dbReference type="Proteomes" id="UP000245764"/>
    </source>
</evidence>
<name>A0A2H1H9D5_ZYMTR</name>
<sequence length="168" mass="17515">MVEALAALHAEQRKQDMVAEPVEAMAALHSGSKMMVQTAMSSSGAREDGVVHGRGAGGGDDSFKLSSGSKTIRGQRSNQATLGDHTRLEIDELKGISAECPLVKGLSVSSVFMLGTSELAGKSVVPEVSAAVRRVMLRMGGVLSFARPRDGVRVSQLYLKASVAASST</sequence>
<evidence type="ECO:0000256" key="1">
    <source>
        <dbReference type="SAM" id="MobiDB-lite"/>
    </source>
</evidence>
<proteinExistence type="predicted"/>
<dbReference type="AlphaFoldDB" id="A0A2H1H9D5"/>
<dbReference type="EMBL" id="LT854269">
    <property type="protein sequence ID" value="SMR62455.1"/>
    <property type="molecule type" value="Genomic_DNA"/>
</dbReference>
<feature type="compositionally biased region" description="Polar residues" evidence="1">
    <location>
        <begin position="64"/>
        <end position="78"/>
    </location>
</feature>
<reference evidence="3" key="1">
    <citation type="submission" date="2017-05" db="EMBL/GenBank/DDBJ databases">
        <authorList>
            <person name="Song R."/>
            <person name="Chenine A.L."/>
            <person name="Ruprecht R.M."/>
        </authorList>
    </citation>
    <scope>NUCLEOTIDE SEQUENCE [LARGE SCALE GENOMIC DNA]</scope>
</reference>
<dbReference type="Proteomes" id="UP000245764">
    <property type="component" value="Chromosome 18"/>
</dbReference>